<dbReference type="Proteomes" id="UP001161391">
    <property type="component" value="Unassembled WGS sequence"/>
</dbReference>
<evidence type="ECO:0008006" key="3">
    <source>
        <dbReference type="Google" id="ProtNLM"/>
    </source>
</evidence>
<organism evidence="1 2">
    <name type="scientific">Algimonas ampicilliniresistens</name>
    <dbReference type="NCBI Taxonomy" id="1298735"/>
    <lineage>
        <taxon>Bacteria</taxon>
        <taxon>Pseudomonadati</taxon>
        <taxon>Pseudomonadota</taxon>
        <taxon>Alphaproteobacteria</taxon>
        <taxon>Maricaulales</taxon>
        <taxon>Robiginitomaculaceae</taxon>
        <taxon>Algimonas</taxon>
    </lineage>
</organism>
<accession>A0ABQ5V4V3</accession>
<proteinExistence type="predicted"/>
<dbReference type="Pfam" id="PF19570">
    <property type="entry name" value="DUF6088"/>
    <property type="match status" value="1"/>
</dbReference>
<reference evidence="1" key="1">
    <citation type="journal article" date="2014" name="Int. J. Syst. Evol. Microbiol.">
        <title>Complete genome of a new Firmicutes species belonging to the dominant human colonic microbiota ('Ruminococcus bicirculans') reveals two chromosomes and a selective capacity to utilize plant glucans.</title>
        <authorList>
            <consortium name="NISC Comparative Sequencing Program"/>
            <person name="Wegmann U."/>
            <person name="Louis P."/>
            <person name="Goesmann A."/>
            <person name="Henrissat B."/>
            <person name="Duncan S.H."/>
            <person name="Flint H.J."/>
        </authorList>
    </citation>
    <scope>NUCLEOTIDE SEQUENCE</scope>
    <source>
        <strain evidence="1">NBRC 108219</strain>
    </source>
</reference>
<evidence type="ECO:0000313" key="2">
    <source>
        <dbReference type="Proteomes" id="UP001161391"/>
    </source>
</evidence>
<gene>
    <name evidence="1" type="ORF">GCM10007853_04380</name>
</gene>
<sequence>MTISTIRSRIQRKDRGSVFTPSDFLAVGSRTSIDKALSRLAQDGLIRRLSQGVYDYPKISPRFGPLSPNLDDVADAIVRKDGHKLQIPPSRAANLLGLTNQVLANSVYLTNGRTRTRQVGQTSITLKQAAPKNLVAAGTTAGTVFQALRYVGATGSMIRLCTALLSRSARLMPRISSSKARRRPLGCNRSLSASLKLCKIWTKSPNYPLRIGPSSF</sequence>
<protein>
    <recommendedName>
        <fullName evidence="3">Type IV toxin-antitoxin system AbiEi family antitoxin domain-containing protein</fullName>
    </recommendedName>
</protein>
<dbReference type="InterPro" id="IPR045738">
    <property type="entry name" value="DUF6088"/>
</dbReference>
<dbReference type="EMBL" id="BSNK01000001">
    <property type="protein sequence ID" value="GLQ22564.1"/>
    <property type="molecule type" value="Genomic_DNA"/>
</dbReference>
<reference evidence="1" key="2">
    <citation type="submission" date="2023-01" db="EMBL/GenBank/DDBJ databases">
        <title>Draft genome sequence of Algimonas ampicilliniresistens strain NBRC 108219.</title>
        <authorList>
            <person name="Sun Q."/>
            <person name="Mori K."/>
        </authorList>
    </citation>
    <scope>NUCLEOTIDE SEQUENCE</scope>
    <source>
        <strain evidence="1">NBRC 108219</strain>
    </source>
</reference>
<comment type="caution">
    <text evidence="1">The sequence shown here is derived from an EMBL/GenBank/DDBJ whole genome shotgun (WGS) entry which is preliminary data.</text>
</comment>
<evidence type="ECO:0000313" key="1">
    <source>
        <dbReference type="EMBL" id="GLQ22564.1"/>
    </source>
</evidence>
<name>A0ABQ5V4V3_9PROT</name>
<keyword evidence="2" id="KW-1185">Reference proteome</keyword>